<gene>
    <name evidence="1" type="ORF">T10_13641</name>
</gene>
<evidence type="ECO:0000313" key="1">
    <source>
        <dbReference type="EMBL" id="KRZ78428.1"/>
    </source>
</evidence>
<dbReference type="Proteomes" id="UP000054843">
    <property type="component" value="Unassembled WGS sequence"/>
</dbReference>
<comment type="caution">
    <text evidence="1">The sequence shown here is derived from an EMBL/GenBank/DDBJ whole genome shotgun (WGS) entry which is preliminary data.</text>
</comment>
<accession>A0A0V1N3K3</accession>
<reference evidence="1 2" key="1">
    <citation type="submission" date="2015-01" db="EMBL/GenBank/DDBJ databases">
        <title>Evolution of Trichinella species and genotypes.</title>
        <authorList>
            <person name="Korhonen P.K."/>
            <person name="Edoardo P."/>
            <person name="Giuseppe L.R."/>
            <person name="Gasser R.B."/>
        </authorList>
    </citation>
    <scope>NUCLEOTIDE SEQUENCE [LARGE SCALE GENOMIC DNA]</scope>
    <source>
        <strain evidence="1">ISS1980</strain>
    </source>
</reference>
<protein>
    <submittedName>
        <fullName evidence="1">Uncharacterized protein</fullName>
    </submittedName>
</protein>
<dbReference type="AlphaFoldDB" id="A0A0V1N3K3"/>
<name>A0A0V1N3K3_9BILA</name>
<organism evidence="1 2">
    <name type="scientific">Trichinella papuae</name>
    <dbReference type="NCBI Taxonomy" id="268474"/>
    <lineage>
        <taxon>Eukaryota</taxon>
        <taxon>Metazoa</taxon>
        <taxon>Ecdysozoa</taxon>
        <taxon>Nematoda</taxon>
        <taxon>Enoplea</taxon>
        <taxon>Dorylaimia</taxon>
        <taxon>Trichinellida</taxon>
        <taxon>Trichinellidae</taxon>
        <taxon>Trichinella</taxon>
    </lineage>
</organism>
<keyword evidence="2" id="KW-1185">Reference proteome</keyword>
<evidence type="ECO:0000313" key="2">
    <source>
        <dbReference type="Proteomes" id="UP000054843"/>
    </source>
</evidence>
<proteinExistence type="predicted"/>
<sequence length="124" mass="14504">MNAPCPLTTFCHLSQNCLAKMKVTAFDVDALGRFLHCRDEDRFKFTNYRLSLKDNPTKIAVQTLSHASVEVFATVAAMLAAEENIFPRYCTLWFAIFRMLETGRQFPFRRMHCRLPQYKFEERA</sequence>
<dbReference type="EMBL" id="JYDO01000012">
    <property type="protein sequence ID" value="KRZ78428.1"/>
    <property type="molecule type" value="Genomic_DNA"/>
</dbReference>